<dbReference type="SUPFAM" id="SSF46785">
    <property type="entry name" value="Winged helix' DNA-binding domain"/>
    <property type="match status" value="1"/>
</dbReference>
<dbReference type="GO" id="GO:0003700">
    <property type="term" value="F:DNA-binding transcription factor activity"/>
    <property type="evidence" value="ECO:0007669"/>
    <property type="project" value="InterPro"/>
</dbReference>
<dbReference type="OrthoDB" id="3464494at2"/>
<evidence type="ECO:0000259" key="2">
    <source>
        <dbReference type="Pfam" id="PF12802"/>
    </source>
</evidence>
<reference evidence="4" key="1">
    <citation type="submission" date="2016-10" db="EMBL/GenBank/DDBJ databases">
        <authorList>
            <person name="Varghese N."/>
            <person name="Submissions S."/>
        </authorList>
    </citation>
    <scope>NUCLEOTIDE SEQUENCE [LARGE SCALE GENOMIC DNA]</scope>
    <source>
        <strain evidence="4">CGMCC 1.6963</strain>
    </source>
</reference>
<evidence type="ECO:0000313" key="3">
    <source>
        <dbReference type="EMBL" id="SER94753.1"/>
    </source>
</evidence>
<organism evidence="3 4">
    <name type="scientific">Pedococcus cremeus</name>
    <dbReference type="NCBI Taxonomy" id="587636"/>
    <lineage>
        <taxon>Bacteria</taxon>
        <taxon>Bacillati</taxon>
        <taxon>Actinomycetota</taxon>
        <taxon>Actinomycetes</taxon>
        <taxon>Micrococcales</taxon>
        <taxon>Intrasporangiaceae</taxon>
        <taxon>Pedococcus</taxon>
    </lineage>
</organism>
<dbReference type="InterPro" id="IPR049874">
    <property type="entry name" value="ROK_cs"/>
</dbReference>
<dbReference type="Gene3D" id="1.10.10.10">
    <property type="entry name" value="Winged helix-like DNA-binding domain superfamily/Winged helix DNA-binding domain"/>
    <property type="match status" value="1"/>
</dbReference>
<accession>A0A1H9TDR6</accession>
<feature type="domain" description="HTH marR-type" evidence="2">
    <location>
        <begin position="16"/>
        <end position="60"/>
    </location>
</feature>
<sequence length="404" mass="41120">MSQNGQATTRGDLVRAAVLGLLGTRGPSSRAEIARSLGVSPATVTQTTKELLARELVTELESVPSQGGRPARLLGLVRTAGGAIGAKVTADHVALVSVDLDGTVRSSRTVPFDPAHPSALNTLCDILGATVDAHEGHLLGVGVGLPGAVDSQASGVVDAPTFGWDRAPVGPRLRDALGVPVLVDNDVNTLAAAESVYGIGRRYSSYLVVTIGRGVGCGIVAQGSVSRGSHGGAGEIGHIPVTADGPVCGCGNTGCLEAHIGESGLVAAARAAGVVTGEGGMTELVAAAYAGDERAHAVYADAGRLLGRGLAGVVHVLDPELIVLMGEGMTEWTLWQAGFEESFRRHLMPARRALPYITESWTESQWAVGAASLVLASSFDAQAAGAQGELVRARLQDVSAAGAR</sequence>
<dbReference type="SUPFAM" id="SSF53067">
    <property type="entry name" value="Actin-like ATPase domain"/>
    <property type="match status" value="1"/>
</dbReference>
<keyword evidence="4" id="KW-1185">Reference proteome</keyword>
<name>A0A1H9TDR6_9MICO</name>
<dbReference type="InterPro" id="IPR036390">
    <property type="entry name" value="WH_DNA-bd_sf"/>
</dbReference>
<evidence type="ECO:0000313" key="4">
    <source>
        <dbReference type="Proteomes" id="UP000199019"/>
    </source>
</evidence>
<dbReference type="EMBL" id="FOHB01000002">
    <property type="protein sequence ID" value="SER94753.1"/>
    <property type="molecule type" value="Genomic_DNA"/>
</dbReference>
<dbReference type="Gene3D" id="3.30.420.40">
    <property type="match status" value="2"/>
</dbReference>
<dbReference type="RefSeq" id="WP_091756877.1">
    <property type="nucleotide sequence ID" value="NZ_FOHB01000002.1"/>
</dbReference>
<evidence type="ECO:0000256" key="1">
    <source>
        <dbReference type="ARBA" id="ARBA00006479"/>
    </source>
</evidence>
<comment type="similarity">
    <text evidence="1">Belongs to the ROK (NagC/XylR) family.</text>
</comment>
<dbReference type="PANTHER" id="PTHR18964:SF173">
    <property type="entry name" value="GLUCOKINASE"/>
    <property type="match status" value="1"/>
</dbReference>
<dbReference type="AlphaFoldDB" id="A0A1H9TDR6"/>
<proteinExistence type="inferred from homology"/>
<dbReference type="Proteomes" id="UP000199019">
    <property type="component" value="Unassembled WGS sequence"/>
</dbReference>
<dbReference type="InterPro" id="IPR036388">
    <property type="entry name" value="WH-like_DNA-bd_sf"/>
</dbReference>
<dbReference type="PROSITE" id="PS01125">
    <property type="entry name" value="ROK"/>
    <property type="match status" value="1"/>
</dbReference>
<dbReference type="Pfam" id="PF00480">
    <property type="entry name" value="ROK"/>
    <property type="match status" value="1"/>
</dbReference>
<gene>
    <name evidence="3" type="ORF">SAMN05216199_1538</name>
</gene>
<protein>
    <submittedName>
        <fullName evidence="3">Transcriptional regulator, MarR family</fullName>
    </submittedName>
</protein>
<dbReference type="InterPro" id="IPR043129">
    <property type="entry name" value="ATPase_NBD"/>
</dbReference>
<dbReference type="InterPro" id="IPR000835">
    <property type="entry name" value="HTH_MarR-typ"/>
</dbReference>
<dbReference type="PANTHER" id="PTHR18964">
    <property type="entry name" value="ROK (REPRESSOR, ORF, KINASE) FAMILY"/>
    <property type="match status" value="1"/>
</dbReference>
<dbReference type="InterPro" id="IPR000600">
    <property type="entry name" value="ROK"/>
</dbReference>
<dbReference type="Pfam" id="PF12802">
    <property type="entry name" value="MarR_2"/>
    <property type="match status" value="1"/>
</dbReference>
<dbReference type="STRING" id="587636.SAMN05216199_1538"/>